<dbReference type="Proteomes" id="UP000533637">
    <property type="component" value="Unassembled WGS sequence"/>
</dbReference>
<feature type="transmembrane region" description="Helical" evidence="1">
    <location>
        <begin position="7"/>
        <end position="28"/>
    </location>
</feature>
<name>A0ABR6KUY7_9BACT</name>
<protein>
    <recommendedName>
        <fullName evidence="4">Transmembrane protein</fullName>
    </recommendedName>
</protein>
<gene>
    <name evidence="2" type="ORF">GGQ57_004542</name>
</gene>
<reference evidence="2 3" key="1">
    <citation type="submission" date="2020-08" db="EMBL/GenBank/DDBJ databases">
        <title>Genomic Encyclopedia of Type Strains, Phase IV (KMG-IV): sequencing the most valuable type-strain genomes for metagenomic binning, comparative biology and taxonomic classification.</title>
        <authorList>
            <person name="Goeker M."/>
        </authorList>
    </citation>
    <scope>NUCLEOTIDE SEQUENCE [LARGE SCALE GENOMIC DNA]</scope>
    <source>
        <strain evidence="2 3">DSM 102983</strain>
    </source>
</reference>
<proteinExistence type="predicted"/>
<feature type="transmembrane region" description="Helical" evidence="1">
    <location>
        <begin position="65"/>
        <end position="83"/>
    </location>
</feature>
<dbReference type="EMBL" id="JACHOC010000011">
    <property type="protein sequence ID" value="MBB4624598.1"/>
    <property type="molecule type" value="Genomic_DNA"/>
</dbReference>
<evidence type="ECO:0000313" key="2">
    <source>
        <dbReference type="EMBL" id="MBB4624598.1"/>
    </source>
</evidence>
<keyword evidence="1" id="KW-1133">Transmembrane helix</keyword>
<evidence type="ECO:0000256" key="1">
    <source>
        <dbReference type="SAM" id="Phobius"/>
    </source>
</evidence>
<accession>A0ABR6KUY7</accession>
<evidence type="ECO:0000313" key="3">
    <source>
        <dbReference type="Proteomes" id="UP000533637"/>
    </source>
</evidence>
<keyword evidence="1" id="KW-0812">Transmembrane</keyword>
<feature type="transmembrane region" description="Helical" evidence="1">
    <location>
        <begin position="95"/>
        <end position="116"/>
    </location>
</feature>
<feature type="transmembrane region" description="Helical" evidence="1">
    <location>
        <begin position="34"/>
        <end position="53"/>
    </location>
</feature>
<keyword evidence="1" id="KW-0472">Membrane</keyword>
<keyword evidence="3" id="KW-1185">Reference proteome</keyword>
<evidence type="ECO:0008006" key="4">
    <source>
        <dbReference type="Google" id="ProtNLM"/>
    </source>
</evidence>
<organism evidence="2 3">
    <name type="scientific">Parabacteroides faecis</name>
    <dbReference type="NCBI Taxonomy" id="1217282"/>
    <lineage>
        <taxon>Bacteria</taxon>
        <taxon>Pseudomonadati</taxon>
        <taxon>Bacteroidota</taxon>
        <taxon>Bacteroidia</taxon>
        <taxon>Bacteroidales</taxon>
        <taxon>Tannerellaceae</taxon>
        <taxon>Parabacteroides</taxon>
    </lineage>
</organism>
<comment type="caution">
    <text evidence="2">The sequence shown here is derived from an EMBL/GenBank/DDBJ whole genome shotgun (WGS) entry which is preliminary data.</text>
</comment>
<sequence length="122" mass="14725">MSMNRYILPTTIFFIGILILSFAKNLFFGFEAQFFYAIESTSYWFFFIIIYTRCKRKNKILYLEYIIWLLLSFVSSTAINYFRDIYTESNESNTIILRSLVMNIFLFFVTLLLLIYKKNNDI</sequence>